<sequence>MENGNKRGPNSNSQTTIVEKRRKTDSSDEVGSTFYDFLFIIHS</sequence>
<feature type="region of interest" description="Disordered" evidence="1">
    <location>
        <begin position="1"/>
        <end position="29"/>
    </location>
</feature>
<dbReference type="Proteomes" id="UP000036681">
    <property type="component" value="Unplaced"/>
</dbReference>
<dbReference type="AlphaFoldDB" id="A0A0M3I3U4"/>
<feature type="compositionally biased region" description="Polar residues" evidence="1">
    <location>
        <begin position="8"/>
        <end position="17"/>
    </location>
</feature>
<dbReference type="WBParaSite" id="ALUE_0001136101-mRNA-1">
    <property type="protein sequence ID" value="ALUE_0001136101-mRNA-1"/>
    <property type="gene ID" value="ALUE_0001136101"/>
</dbReference>
<evidence type="ECO:0000256" key="1">
    <source>
        <dbReference type="SAM" id="MobiDB-lite"/>
    </source>
</evidence>
<evidence type="ECO:0000313" key="3">
    <source>
        <dbReference type="WBParaSite" id="ALUE_0001136101-mRNA-1"/>
    </source>
</evidence>
<name>A0A0M3I3U4_ASCLU</name>
<evidence type="ECO:0000313" key="2">
    <source>
        <dbReference type="Proteomes" id="UP000036681"/>
    </source>
</evidence>
<accession>A0A0M3I3U4</accession>
<organism evidence="2 3">
    <name type="scientific">Ascaris lumbricoides</name>
    <name type="common">Giant roundworm</name>
    <dbReference type="NCBI Taxonomy" id="6252"/>
    <lineage>
        <taxon>Eukaryota</taxon>
        <taxon>Metazoa</taxon>
        <taxon>Ecdysozoa</taxon>
        <taxon>Nematoda</taxon>
        <taxon>Chromadorea</taxon>
        <taxon>Rhabditida</taxon>
        <taxon>Spirurina</taxon>
        <taxon>Ascaridomorpha</taxon>
        <taxon>Ascaridoidea</taxon>
        <taxon>Ascarididae</taxon>
        <taxon>Ascaris</taxon>
    </lineage>
</organism>
<protein>
    <submittedName>
        <fullName evidence="3">Uncharacterized protein</fullName>
    </submittedName>
</protein>
<reference evidence="3" key="1">
    <citation type="submission" date="2017-02" db="UniProtKB">
        <authorList>
            <consortium name="WormBaseParasite"/>
        </authorList>
    </citation>
    <scope>IDENTIFICATION</scope>
</reference>
<proteinExistence type="predicted"/>
<keyword evidence="2" id="KW-1185">Reference proteome</keyword>